<dbReference type="InterPro" id="IPR013783">
    <property type="entry name" value="Ig-like_fold"/>
</dbReference>
<dbReference type="PANTHER" id="PTHR21261:SF15">
    <property type="entry name" value="BEATEN PATH IIIA, ISOFORM D-RELATED"/>
    <property type="match status" value="1"/>
</dbReference>
<proteinExistence type="predicted"/>
<evidence type="ECO:0000256" key="1">
    <source>
        <dbReference type="ARBA" id="ARBA00023157"/>
    </source>
</evidence>
<dbReference type="Proteomes" id="UP000440578">
    <property type="component" value="Unassembled WGS sequence"/>
</dbReference>
<dbReference type="InterPro" id="IPR007110">
    <property type="entry name" value="Ig-like_dom"/>
</dbReference>
<dbReference type="Pfam" id="PF08205">
    <property type="entry name" value="C2-set_2"/>
    <property type="match status" value="1"/>
</dbReference>
<keyword evidence="4" id="KW-1185">Reference proteome</keyword>
<reference evidence="3 4" key="1">
    <citation type="submission" date="2019-07" db="EMBL/GenBank/DDBJ databases">
        <title>Draft genome assembly of a fouling barnacle, Amphibalanus amphitrite (Darwin, 1854): The first reference genome for Thecostraca.</title>
        <authorList>
            <person name="Kim W."/>
        </authorList>
    </citation>
    <scope>NUCLEOTIDE SEQUENCE [LARGE SCALE GENOMIC DNA]</scope>
    <source>
        <strain evidence="3">SNU_AA5</strain>
        <tissue evidence="3">Soma without cirri and trophi</tissue>
    </source>
</reference>
<accession>A0A6A4W388</accession>
<dbReference type="InterPro" id="IPR013162">
    <property type="entry name" value="CD80_C2-set"/>
</dbReference>
<gene>
    <name evidence="3" type="ORF">FJT64_004361</name>
</gene>
<dbReference type="PANTHER" id="PTHR21261">
    <property type="entry name" value="BEAT PROTEIN"/>
    <property type="match status" value="1"/>
</dbReference>
<dbReference type="SUPFAM" id="SSF48726">
    <property type="entry name" value="Immunoglobulin"/>
    <property type="match status" value="1"/>
</dbReference>
<dbReference type="Gene3D" id="2.60.40.10">
    <property type="entry name" value="Immunoglobulins"/>
    <property type="match status" value="1"/>
</dbReference>
<feature type="domain" description="Ig-like" evidence="2">
    <location>
        <begin position="53"/>
        <end position="142"/>
    </location>
</feature>
<keyword evidence="1" id="KW-1015">Disulfide bond</keyword>
<protein>
    <recommendedName>
        <fullName evidence="2">Ig-like domain-containing protein</fullName>
    </recommendedName>
</protein>
<evidence type="ECO:0000313" key="4">
    <source>
        <dbReference type="Proteomes" id="UP000440578"/>
    </source>
</evidence>
<sequence>MHRVRVTASNASTVLLRHMRPESSGVYRCEISTEAPLFNTVTRHGMLQVVNLPTHGPIISGGQERYRIGDVIQLNCTSPGTVPPPQLTWYIEGERAHPGLVTEFPRSVGPGGVVVVTKQLRLTLLDRHLAATGRLKIKCTASLENIYWRSHERHVHEHVEARPARVTGRHLRNEAGALSVWQKWRVVAAASSLLLHQSVWR</sequence>
<name>A0A6A4W388_AMPAM</name>
<comment type="caution">
    <text evidence="3">The sequence shown here is derived from an EMBL/GenBank/DDBJ whole genome shotgun (WGS) entry which is preliminary data.</text>
</comment>
<dbReference type="InterPro" id="IPR036179">
    <property type="entry name" value="Ig-like_dom_sf"/>
</dbReference>
<dbReference type="EMBL" id="VIIS01001440">
    <property type="protein sequence ID" value="KAF0298244.1"/>
    <property type="molecule type" value="Genomic_DNA"/>
</dbReference>
<evidence type="ECO:0000259" key="2">
    <source>
        <dbReference type="PROSITE" id="PS50835"/>
    </source>
</evidence>
<organism evidence="3 4">
    <name type="scientific">Amphibalanus amphitrite</name>
    <name type="common">Striped barnacle</name>
    <name type="synonym">Balanus amphitrite</name>
    <dbReference type="NCBI Taxonomy" id="1232801"/>
    <lineage>
        <taxon>Eukaryota</taxon>
        <taxon>Metazoa</taxon>
        <taxon>Ecdysozoa</taxon>
        <taxon>Arthropoda</taxon>
        <taxon>Crustacea</taxon>
        <taxon>Multicrustacea</taxon>
        <taxon>Cirripedia</taxon>
        <taxon>Thoracica</taxon>
        <taxon>Thoracicalcarea</taxon>
        <taxon>Balanomorpha</taxon>
        <taxon>Balanoidea</taxon>
        <taxon>Balanidae</taxon>
        <taxon>Amphibalaninae</taxon>
        <taxon>Amphibalanus</taxon>
    </lineage>
</organism>
<dbReference type="PROSITE" id="PS50835">
    <property type="entry name" value="IG_LIKE"/>
    <property type="match status" value="1"/>
</dbReference>
<dbReference type="AlphaFoldDB" id="A0A6A4W388"/>
<dbReference type="OrthoDB" id="6366504at2759"/>
<evidence type="ECO:0000313" key="3">
    <source>
        <dbReference type="EMBL" id="KAF0298244.1"/>
    </source>
</evidence>